<dbReference type="AlphaFoldDB" id="M5WKW3"/>
<evidence type="ECO:0008006" key="3">
    <source>
        <dbReference type="Google" id="ProtNLM"/>
    </source>
</evidence>
<evidence type="ECO:0000313" key="2">
    <source>
        <dbReference type="Proteomes" id="UP000006882"/>
    </source>
</evidence>
<dbReference type="PANTHER" id="PTHR46890:SF48">
    <property type="entry name" value="RNA-DIRECTED DNA POLYMERASE"/>
    <property type="match status" value="1"/>
</dbReference>
<dbReference type="EMBL" id="CM007654">
    <property type="protein sequence ID" value="ONI14307.1"/>
    <property type="molecule type" value="Genomic_DNA"/>
</dbReference>
<dbReference type="Gramene" id="ONI14307">
    <property type="protein sequence ID" value="ONI14307"/>
    <property type="gene ID" value="PRUPE_4G274400"/>
</dbReference>
<reference evidence="1 2" key="1">
    <citation type="journal article" date="2013" name="Nat. Genet.">
        <title>The high-quality draft genome of peach (Prunus persica) identifies unique patterns of genetic diversity, domestication and genome evolution.</title>
        <authorList>
            <consortium name="International Peach Genome Initiative"/>
            <person name="Verde I."/>
            <person name="Abbott A.G."/>
            <person name="Scalabrin S."/>
            <person name="Jung S."/>
            <person name="Shu S."/>
            <person name="Marroni F."/>
            <person name="Zhebentyayeva T."/>
            <person name="Dettori M.T."/>
            <person name="Grimwood J."/>
            <person name="Cattonaro F."/>
            <person name="Zuccolo A."/>
            <person name="Rossini L."/>
            <person name="Jenkins J."/>
            <person name="Vendramin E."/>
            <person name="Meisel L.A."/>
            <person name="Decroocq V."/>
            <person name="Sosinski B."/>
            <person name="Prochnik S."/>
            <person name="Mitros T."/>
            <person name="Policriti A."/>
            <person name="Cipriani G."/>
            <person name="Dondini L."/>
            <person name="Ficklin S."/>
            <person name="Goodstein D.M."/>
            <person name="Xuan P."/>
            <person name="Del Fabbro C."/>
            <person name="Aramini V."/>
            <person name="Copetti D."/>
            <person name="Gonzalez S."/>
            <person name="Horner D.S."/>
            <person name="Falchi R."/>
            <person name="Lucas S."/>
            <person name="Mica E."/>
            <person name="Maldonado J."/>
            <person name="Lazzari B."/>
            <person name="Bielenberg D."/>
            <person name="Pirona R."/>
            <person name="Miculan M."/>
            <person name="Barakat A."/>
            <person name="Testolin R."/>
            <person name="Stella A."/>
            <person name="Tartarini S."/>
            <person name="Tonutti P."/>
            <person name="Arus P."/>
            <person name="Orellana A."/>
            <person name="Wells C."/>
            <person name="Main D."/>
            <person name="Vizzotto G."/>
            <person name="Silva H."/>
            <person name="Salamini F."/>
            <person name="Schmutz J."/>
            <person name="Morgante M."/>
            <person name="Rokhsar D.S."/>
        </authorList>
    </citation>
    <scope>NUCLEOTIDE SEQUENCE [LARGE SCALE GENOMIC DNA]</scope>
    <source>
        <strain evidence="2">cv. Nemared</strain>
    </source>
</reference>
<dbReference type="InterPro" id="IPR052343">
    <property type="entry name" value="Retrotransposon-Effector_Assoc"/>
</dbReference>
<evidence type="ECO:0000313" key="1">
    <source>
        <dbReference type="EMBL" id="ONI14307.1"/>
    </source>
</evidence>
<name>M5WKW3_PRUPE</name>
<protein>
    <recommendedName>
        <fullName evidence="3">Reverse transcriptase domain-containing protein</fullName>
    </recommendedName>
</protein>
<dbReference type="HOGENOM" id="CLU_1268769_0_0_1"/>
<sequence>MDMCQLAIGPFKKESKSGNFTIYHLVAYSSNHQPILLLPDTQPGDATLRRRGPPCFHFEEQWVTDEECEHIIQAGCSCQEVEKAMPYVISEYQSVFIPNRMILDNVLAAFEAIHCLKRRGKMGHRRIILKLDVAKAYDRGLRQGDPLSSYLFLIVVEGFSTLLQKVDCDSRVCGISIALSTPSINHLFFADDNLLFYDAESSQIMKLKCIFGLYEAAS</sequence>
<dbReference type="PANTHER" id="PTHR46890">
    <property type="entry name" value="NON-LTR RETROLELEMENT REVERSE TRANSCRIPTASE-LIKE PROTEIN-RELATED"/>
    <property type="match status" value="1"/>
</dbReference>
<keyword evidence="2" id="KW-1185">Reference proteome</keyword>
<organism evidence="1 2">
    <name type="scientific">Prunus persica</name>
    <name type="common">Peach</name>
    <name type="synonym">Amygdalus persica</name>
    <dbReference type="NCBI Taxonomy" id="3760"/>
    <lineage>
        <taxon>Eukaryota</taxon>
        <taxon>Viridiplantae</taxon>
        <taxon>Streptophyta</taxon>
        <taxon>Embryophyta</taxon>
        <taxon>Tracheophyta</taxon>
        <taxon>Spermatophyta</taxon>
        <taxon>Magnoliopsida</taxon>
        <taxon>eudicotyledons</taxon>
        <taxon>Gunneridae</taxon>
        <taxon>Pentapetalae</taxon>
        <taxon>rosids</taxon>
        <taxon>fabids</taxon>
        <taxon>Rosales</taxon>
        <taxon>Rosaceae</taxon>
        <taxon>Amygdaloideae</taxon>
        <taxon>Amygdaleae</taxon>
        <taxon>Prunus</taxon>
    </lineage>
</organism>
<proteinExistence type="predicted"/>
<gene>
    <name evidence="1" type="ORF">PRUPE_4G274400</name>
</gene>
<dbReference type="OMA" id="ECEHIIQ"/>
<dbReference type="Proteomes" id="UP000006882">
    <property type="component" value="Chromosome G4"/>
</dbReference>
<dbReference type="eggNOG" id="KOG1075">
    <property type="taxonomic scope" value="Eukaryota"/>
</dbReference>
<accession>M5WKW3</accession>